<gene>
    <name evidence="1" type="ORF">SMALB_6073</name>
</gene>
<name>A0A7X5X7D6_STRMQ</name>
<organism evidence="1 2">
    <name type="scientific">Streptomyces malaysiensis</name>
    <dbReference type="NCBI Taxonomy" id="92644"/>
    <lineage>
        <taxon>Bacteria</taxon>
        <taxon>Bacillati</taxon>
        <taxon>Actinomycetota</taxon>
        <taxon>Actinomycetes</taxon>
        <taxon>Kitasatosporales</taxon>
        <taxon>Streptomycetaceae</taxon>
        <taxon>Streptomyces</taxon>
        <taxon>Streptomyces violaceusniger group</taxon>
    </lineage>
</organism>
<comment type="caution">
    <text evidence="1">The sequence shown here is derived from an EMBL/GenBank/DDBJ whole genome shotgun (WGS) entry which is preliminary data.</text>
</comment>
<dbReference type="GO" id="GO:0008168">
    <property type="term" value="F:methyltransferase activity"/>
    <property type="evidence" value="ECO:0007669"/>
    <property type="project" value="UniProtKB-KW"/>
</dbReference>
<protein>
    <submittedName>
        <fullName evidence="1">23S rRNA m(2)G2445 methyltransferase</fullName>
    </submittedName>
</protein>
<dbReference type="Proteomes" id="UP000536624">
    <property type="component" value="Unassembled WGS sequence"/>
</dbReference>
<reference evidence="1 2" key="1">
    <citation type="submission" date="2020-02" db="EMBL/GenBank/DDBJ databases">
        <title>Streptomyces malaysiensis DSM14702 (JHCC583434, PFL_A843) Genome sequencing and assembly.</title>
        <authorList>
            <person name="Samborskyy M."/>
        </authorList>
    </citation>
    <scope>NUCLEOTIDE SEQUENCE [LARGE SCALE GENOMIC DNA]</scope>
    <source>
        <strain evidence="1 2">DSM 14702</strain>
    </source>
</reference>
<proteinExistence type="predicted"/>
<dbReference type="AlphaFoldDB" id="A0A7X5X7D6"/>
<evidence type="ECO:0000313" key="1">
    <source>
        <dbReference type="EMBL" id="NIY67996.1"/>
    </source>
</evidence>
<evidence type="ECO:0000313" key="2">
    <source>
        <dbReference type="Proteomes" id="UP000536624"/>
    </source>
</evidence>
<dbReference type="GO" id="GO:0032259">
    <property type="term" value="P:methylation"/>
    <property type="evidence" value="ECO:0007669"/>
    <property type="project" value="UniProtKB-KW"/>
</dbReference>
<keyword evidence="1" id="KW-0808">Transferase</keyword>
<keyword evidence="1" id="KW-0489">Methyltransferase</keyword>
<dbReference type="EMBL" id="JAALLH010000001">
    <property type="protein sequence ID" value="NIY67996.1"/>
    <property type="molecule type" value="Genomic_DNA"/>
</dbReference>
<sequence>MADYVDRGADRAFSRMAVICLDCGTRTRLTMTARSGATSITCSEGHTTRDWRLTCEAVRNVALTAAAARVDVAPADAETWLRARSDTGIIPEYEDII</sequence>
<accession>A0A7X5X7D6</accession>